<reference evidence="2 3" key="1">
    <citation type="submission" date="2014-06" db="EMBL/GenBank/DDBJ databases">
        <title>Shewanella sp. YQH10.</title>
        <authorList>
            <person name="Liu Y."/>
            <person name="Zeng R."/>
        </authorList>
    </citation>
    <scope>NUCLEOTIDE SEQUENCE [LARGE SCALE GENOMIC DNA]</scope>
    <source>
        <strain evidence="2 3">YQH10</strain>
    </source>
</reference>
<dbReference type="Pfam" id="PF13417">
    <property type="entry name" value="GST_N_3"/>
    <property type="match status" value="1"/>
</dbReference>
<dbReference type="PANTHER" id="PTHR43968:SF6">
    <property type="entry name" value="GLUTATHIONE S-TRANSFERASE OMEGA"/>
    <property type="match status" value="1"/>
</dbReference>
<feature type="domain" description="GST N-terminal" evidence="1">
    <location>
        <begin position="3"/>
        <end position="82"/>
    </location>
</feature>
<evidence type="ECO:0000259" key="1">
    <source>
        <dbReference type="PROSITE" id="PS50404"/>
    </source>
</evidence>
<dbReference type="SFLD" id="SFLDS00019">
    <property type="entry name" value="Glutathione_Transferase_(cytos"/>
    <property type="match status" value="1"/>
</dbReference>
<evidence type="ECO:0000313" key="2">
    <source>
        <dbReference type="EMBL" id="KFZ37519.1"/>
    </source>
</evidence>
<dbReference type="STRING" id="1515746.HR45_10955"/>
<dbReference type="Gene3D" id="1.20.1050.10">
    <property type="match status" value="1"/>
</dbReference>
<dbReference type="CDD" id="cd03196">
    <property type="entry name" value="GST_C_5"/>
    <property type="match status" value="1"/>
</dbReference>
<dbReference type="eggNOG" id="COG0625">
    <property type="taxonomic scope" value="Bacteria"/>
</dbReference>
<dbReference type="InterPro" id="IPR036282">
    <property type="entry name" value="Glutathione-S-Trfase_C_sf"/>
</dbReference>
<dbReference type="Gene3D" id="3.40.30.10">
    <property type="entry name" value="Glutaredoxin"/>
    <property type="match status" value="1"/>
</dbReference>
<organism evidence="2 3">
    <name type="scientific">Shewanella mangrovi</name>
    <dbReference type="NCBI Taxonomy" id="1515746"/>
    <lineage>
        <taxon>Bacteria</taxon>
        <taxon>Pseudomonadati</taxon>
        <taxon>Pseudomonadota</taxon>
        <taxon>Gammaproteobacteria</taxon>
        <taxon>Alteromonadales</taxon>
        <taxon>Shewanellaceae</taxon>
        <taxon>Shewanella</taxon>
    </lineage>
</organism>
<protein>
    <recommendedName>
        <fullName evidence="1">GST N-terminal domain-containing protein</fullName>
    </recommendedName>
</protein>
<dbReference type="SUPFAM" id="SSF47616">
    <property type="entry name" value="GST C-terminal domain-like"/>
    <property type="match status" value="1"/>
</dbReference>
<dbReference type="InterPro" id="IPR036249">
    <property type="entry name" value="Thioredoxin-like_sf"/>
</dbReference>
<dbReference type="Pfam" id="PF14497">
    <property type="entry name" value="GST_C_3"/>
    <property type="match status" value="1"/>
</dbReference>
<dbReference type="AlphaFoldDB" id="A0A094JHL0"/>
<dbReference type="InterPro" id="IPR004045">
    <property type="entry name" value="Glutathione_S-Trfase_N"/>
</dbReference>
<dbReference type="Proteomes" id="UP000029264">
    <property type="component" value="Unassembled WGS sequence"/>
</dbReference>
<evidence type="ECO:0000313" key="3">
    <source>
        <dbReference type="Proteomes" id="UP000029264"/>
    </source>
</evidence>
<dbReference type="EMBL" id="JPEO01000006">
    <property type="protein sequence ID" value="KFZ37519.1"/>
    <property type="molecule type" value="Genomic_DNA"/>
</dbReference>
<gene>
    <name evidence="2" type="ORF">HR45_10955</name>
</gene>
<dbReference type="GO" id="GO:0005737">
    <property type="term" value="C:cytoplasm"/>
    <property type="evidence" value="ECO:0007669"/>
    <property type="project" value="TreeGrafter"/>
</dbReference>
<accession>A0A094JHL0</accession>
<dbReference type="InterPro" id="IPR040079">
    <property type="entry name" value="Glutathione_S-Trfase"/>
</dbReference>
<dbReference type="SUPFAM" id="SSF52833">
    <property type="entry name" value="Thioredoxin-like"/>
    <property type="match status" value="1"/>
</dbReference>
<name>A0A094JHL0_9GAMM</name>
<dbReference type="RefSeq" id="WP_037442737.1">
    <property type="nucleotide sequence ID" value="NZ_JPEO01000006.1"/>
</dbReference>
<dbReference type="InterPro" id="IPR050983">
    <property type="entry name" value="GST_Omega/HSP26"/>
</dbReference>
<dbReference type="PANTHER" id="PTHR43968">
    <property type="match status" value="1"/>
</dbReference>
<dbReference type="InterPro" id="IPR004046">
    <property type="entry name" value="GST_C"/>
</dbReference>
<comment type="caution">
    <text evidence="2">The sequence shown here is derived from an EMBL/GenBank/DDBJ whole genome shotgun (WGS) entry which is preliminary data.</text>
</comment>
<keyword evidence="3" id="KW-1185">Reference proteome</keyword>
<dbReference type="PROSITE" id="PS50404">
    <property type="entry name" value="GST_NTER"/>
    <property type="match status" value="1"/>
</dbReference>
<sequence>MSQLPLLYNFRRCPYAMRARLAILASGIAVQVREIELKDKPAAMLALSPKATVPVLQLADGTVLEESADIALWALQQQDPHQLLQLTATEQTWLQQLLAQNDNEFKYWLDRYKYFDRFPEQPQSHYWQQALVFLEKLEQQLASHEQVYLLGRITLADLLVMPFVRQCAFVEQPRFAAAKLPYLQRWLAAWLQHPWFVCAMQKRPIWQLGAEEYCLQLP</sequence>
<proteinExistence type="predicted"/>